<evidence type="ECO:0000313" key="3">
    <source>
        <dbReference type="Proteomes" id="UP000306113"/>
    </source>
</evidence>
<evidence type="ECO:0000259" key="1">
    <source>
        <dbReference type="SMART" id="SM00860"/>
    </source>
</evidence>
<evidence type="ECO:0000313" key="2">
    <source>
        <dbReference type="EMBL" id="THD72802.1"/>
    </source>
</evidence>
<dbReference type="OrthoDB" id="1190024at2"/>
<gene>
    <name evidence="2" type="ORF">E7681_12800</name>
</gene>
<dbReference type="InterPro" id="IPR037883">
    <property type="entry name" value="Knr4/Smi1-like_sf"/>
</dbReference>
<dbReference type="AlphaFoldDB" id="A0A4S3M7I7"/>
<proteinExistence type="predicted"/>
<feature type="domain" description="Knr4/Smi1-like" evidence="1">
    <location>
        <begin position="34"/>
        <end position="178"/>
    </location>
</feature>
<name>A0A4S3M7I7_9RHOB</name>
<dbReference type="InterPro" id="IPR018958">
    <property type="entry name" value="Knr4/Smi1-like_dom"/>
</dbReference>
<dbReference type="Proteomes" id="UP000306113">
    <property type="component" value="Unassembled WGS sequence"/>
</dbReference>
<protein>
    <recommendedName>
        <fullName evidence="1">Knr4/Smi1-like domain-containing protein</fullName>
    </recommendedName>
</protein>
<dbReference type="RefSeq" id="WP_136339699.1">
    <property type="nucleotide sequence ID" value="NZ_SSMD01000006.1"/>
</dbReference>
<reference evidence="2 3" key="1">
    <citation type="submission" date="2019-04" db="EMBL/GenBank/DDBJ databases">
        <title>Draft genome sequence of Youngimonas vesicularis.</title>
        <authorList>
            <person name="Hameed A."/>
        </authorList>
    </citation>
    <scope>NUCLEOTIDE SEQUENCE [LARGE SCALE GENOMIC DNA]</scope>
    <source>
        <strain evidence="2 3">CC-AMW-E</strain>
    </source>
</reference>
<accession>A0A4S3M7I7</accession>
<dbReference type="Gene3D" id="3.40.1580.10">
    <property type="entry name" value="SMI1/KNR4-like"/>
    <property type="match status" value="1"/>
</dbReference>
<dbReference type="SMART" id="SM00860">
    <property type="entry name" value="SMI1_KNR4"/>
    <property type="match status" value="1"/>
</dbReference>
<dbReference type="SUPFAM" id="SSF160631">
    <property type="entry name" value="SMI1/KNR4-like"/>
    <property type="match status" value="1"/>
</dbReference>
<dbReference type="EMBL" id="SSMD01000006">
    <property type="protein sequence ID" value="THD72802.1"/>
    <property type="molecule type" value="Genomic_DNA"/>
</dbReference>
<keyword evidence="3" id="KW-1185">Reference proteome</keyword>
<organism evidence="2 3">
    <name type="scientific">Thalassobius vesicularis</name>
    <dbReference type="NCBI Taxonomy" id="1294297"/>
    <lineage>
        <taxon>Bacteria</taxon>
        <taxon>Pseudomonadati</taxon>
        <taxon>Pseudomonadota</taxon>
        <taxon>Alphaproteobacteria</taxon>
        <taxon>Rhodobacterales</taxon>
        <taxon>Roseobacteraceae</taxon>
        <taxon>Thalassovita</taxon>
    </lineage>
</organism>
<dbReference type="Pfam" id="PF09346">
    <property type="entry name" value="SMI1_KNR4"/>
    <property type="match status" value="1"/>
</dbReference>
<sequence length="258" mass="29470">MWDEVKAKLRVLKDLDKTRQVFGARHHLYQFGPQLTDAQIAAWENANNAALPAPLRSYYQECGNGGPGPFYGLQSLEKIKGYHPDAPFLDADQLRDLARQNAEDDDEDCEFYYDSENSWDVPDDALQGLLSIIDYGCGTRVCLIANGPRAGELTYRSDERGLIDGRPLIDEFHHWLDQEATNFRRVIQMMQQVATAQELNEACIAQYQLYSARDYMVSYLGIVKPADLFGEAENRFHGASQNPWYEAQFPRKKIFGLF</sequence>
<comment type="caution">
    <text evidence="2">The sequence shown here is derived from an EMBL/GenBank/DDBJ whole genome shotgun (WGS) entry which is preliminary data.</text>
</comment>